<dbReference type="InterPro" id="IPR020449">
    <property type="entry name" value="Tscrpt_reg_AraC-type_HTH"/>
</dbReference>
<dbReference type="Pfam" id="PF12833">
    <property type="entry name" value="HTH_18"/>
    <property type="match status" value="1"/>
</dbReference>
<evidence type="ECO:0000256" key="2">
    <source>
        <dbReference type="ARBA" id="ARBA00023015"/>
    </source>
</evidence>
<evidence type="ECO:0000313" key="9">
    <source>
        <dbReference type="EMBL" id="MBC5682512.1"/>
    </source>
</evidence>
<sequence length="250" mass="29130">MWKVVAADDEGYIREALKKLINWEKMDCNLIEVLEDGQELIECIEKESPDIVITDIQMPEVNGLDVCKYLYETRPETQVIILTAYSNFDYAKSAIKYSACEYVLKIAIMDELPEALGKAIGKLLKLKKEVEKEEVVIPEQKTLLQQIEQYVEQNYKSKISLDEIADELHVNRSYLSRFYKNKTGVNLFDEILKLRIESAKEYLLKTDMKTYEVSEAVGFEDAGYFSKMFKKIMGVSPKEFRKREKDEKKN</sequence>
<dbReference type="PANTHER" id="PTHR43280">
    <property type="entry name" value="ARAC-FAMILY TRANSCRIPTIONAL REGULATOR"/>
    <property type="match status" value="1"/>
</dbReference>
<dbReference type="Proteomes" id="UP000631576">
    <property type="component" value="Unassembled WGS sequence"/>
</dbReference>
<dbReference type="PANTHER" id="PTHR43280:SF2">
    <property type="entry name" value="HTH-TYPE TRANSCRIPTIONAL REGULATOR EXSA"/>
    <property type="match status" value="1"/>
</dbReference>
<evidence type="ECO:0000259" key="8">
    <source>
        <dbReference type="PROSITE" id="PS50110"/>
    </source>
</evidence>
<comment type="caution">
    <text evidence="9">The sequence shown here is derived from an EMBL/GenBank/DDBJ whole genome shotgun (WGS) entry which is preliminary data.</text>
</comment>
<comment type="function">
    <text evidence="5">May play the central regulatory role in sporulation. It may be an element of the effector pathway responsible for the activation of sporulation genes in response to nutritional stress. Spo0A may act in concert with spo0H (a sigma factor) to control the expression of some genes that are critical to the sporulation process.</text>
</comment>
<gene>
    <name evidence="9" type="ORF">H8S40_02780</name>
</gene>
<feature type="domain" description="HTH araC/xylS-type" evidence="7">
    <location>
        <begin position="145"/>
        <end position="243"/>
    </location>
</feature>
<organism evidence="9 10">
    <name type="scientific">Ruminococcus hominis</name>
    <dbReference type="NCBI Taxonomy" id="2763065"/>
    <lineage>
        <taxon>Bacteria</taxon>
        <taxon>Bacillati</taxon>
        <taxon>Bacillota</taxon>
        <taxon>Clostridia</taxon>
        <taxon>Eubacteriales</taxon>
        <taxon>Oscillospiraceae</taxon>
        <taxon>Ruminococcus</taxon>
    </lineage>
</organism>
<dbReference type="InterPro" id="IPR009057">
    <property type="entry name" value="Homeodomain-like_sf"/>
</dbReference>
<evidence type="ECO:0000256" key="5">
    <source>
        <dbReference type="ARBA" id="ARBA00024867"/>
    </source>
</evidence>
<feature type="domain" description="Response regulatory" evidence="8">
    <location>
        <begin position="3"/>
        <end position="120"/>
    </location>
</feature>
<evidence type="ECO:0000256" key="1">
    <source>
        <dbReference type="ARBA" id="ARBA00018672"/>
    </source>
</evidence>
<keyword evidence="3" id="KW-0238">DNA-binding</keyword>
<dbReference type="SUPFAM" id="SSF46689">
    <property type="entry name" value="Homeodomain-like"/>
    <property type="match status" value="2"/>
</dbReference>
<evidence type="ECO:0000256" key="4">
    <source>
        <dbReference type="ARBA" id="ARBA00023163"/>
    </source>
</evidence>
<dbReference type="InterPro" id="IPR018060">
    <property type="entry name" value="HTH_AraC"/>
</dbReference>
<dbReference type="Gene3D" id="3.40.50.2300">
    <property type="match status" value="1"/>
</dbReference>
<accession>A0ABR7G4Z6</accession>
<evidence type="ECO:0000256" key="3">
    <source>
        <dbReference type="ARBA" id="ARBA00023125"/>
    </source>
</evidence>
<dbReference type="RefSeq" id="WP_117990869.1">
    <property type="nucleotide sequence ID" value="NZ_JACOPE010000001.1"/>
</dbReference>
<evidence type="ECO:0000259" key="7">
    <source>
        <dbReference type="PROSITE" id="PS01124"/>
    </source>
</evidence>
<evidence type="ECO:0000256" key="6">
    <source>
        <dbReference type="PROSITE-ProRule" id="PRU00169"/>
    </source>
</evidence>
<dbReference type="EMBL" id="JACOPE010000001">
    <property type="protein sequence ID" value="MBC5682512.1"/>
    <property type="molecule type" value="Genomic_DNA"/>
</dbReference>
<proteinExistence type="predicted"/>
<dbReference type="InterPro" id="IPR011006">
    <property type="entry name" value="CheY-like_superfamily"/>
</dbReference>
<dbReference type="SMART" id="SM00342">
    <property type="entry name" value="HTH_ARAC"/>
    <property type="match status" value="1"/>
</dbReference>
<keyword evidence="6" id="KW-0597">Phosphoprotein</keyword>
<dbReference type="SUPFAM" id="SSF52172">
    <property type="entry name" value="CheY-like"/>
    <property type="match status" value="1"/>
</dbReference>
<dbReference type="Pfam" id="PF00072">
    <property type="entry name" value="Response_reg"/>
    <property type="match status" value="1"/>
</dbReference>
<dbReference type="CDD" id="cd17536">
    <property type="entry name" value="REC_YesN-like"/>
    <property type="match status" value="1"/>
</dbReference>
<name>A0ABR7G4Z6_9FIRM</name>
<evidence type="ECO:0000313" key="10">
    <source>
        <dbReference type="Proteomes" id="UP000631576"/>
    </source>
</evidence>
<protein>
    <recommendedName>
        <fullName evidence="1">Stage 0 sporulation protein A homolog</fullName>
    </recommendedName>
</protein>
<dbReference type="SMART" id="SM00448">
    <property type="entry name" value="REC"/>
    <property type="match status" value="1"/>
</dbReference>
<reference evidence="9 10" key="1">
    <citation type="submission" date="2020-08" db="EMBL/GenBank/DDBJ databases">
        <title>Genome public.</title>
        <authorList>
            <person name="Liu C."/>
            <person name="Sun Q."/>
        </authorList>
    </citation>
    <scope>NUCLEOTIDE SEQUENCE [LARGE SCALE GENOMIC DNA]</scope>
    <source>
        <strain evidence="9 10">NSJ-13</strain>
    </source>
</reference>
<dbReference type="Gene3D" id="1.10.10.60">
    <property type="entry name" value="Homeodomain-like"/>
    <property type="match status" value="2"/>
</dbReference>
<keyword evidence="10" id="KW-1185">Reference proteome</keyword>
<keyword evidence="4" id="KW-0804">Transcription</keyword>
<dbReference type="PROSITE" id="PS01124">
    <property type="entry name" value="HTH_ARAC_FAMILY_2"/>
    <property type="match status" value="1"/>
</dbReference>
<feature type="modified residue" description="4-aspartylphosphate" evidence="6">
    <location>
        <position position="55"/>
    </location>
</feature>
<keyword evidence="2" id="KW-0805">Transcription regulation</keyword>
<dbReference type="InterPro" id="IPR001789">
    <property type="entry name" value="Sig_transdc_resp-reg_receiver"/>
</dbReference>
<dbReference type="PROSITE" id="PS50110">
    <property type="entry name" value="RESPONSE_REGULATORY"/>
    <property type="match status" value="1"/>
</dbReference>
<dbReference type="PRINTS" id="PR00032">
    <property type="entry name" value="HTHARAC"/>
</dbReference>